<keyword evidence="3" id="KW-1185">Reference proteome</keyword>
<dbReference type="Proteomes" id="UP000078084">
    <property type="component" value="Unassembled WGS sequence"/>
</dbReference>
<dbReference type="EMBL" id="SGWZ01000001">
    <property type="protein sequence ID" value="RZS73827.1"/>
    <property type="molecule type" value="Genomic_DNA"/>
</dbReference>
<dbReference type="Proteomes" id="UP000292039">
    <property type="component" value="Unassembled WGS sequence"/>
</dbReference>
<sequence>MRLRLHDRERKESVPTHARRQVLLLNGDRNAPAADAGAFFLLGVWGGYHVCAGLLDGPARPLSALQ</sequence>
<gene>
    <name evidence="1" type="ORF">AAV32_01100</name>
    <name evidence="2" type="ORF">EV679_1031</name>
</gene>
<accession>A0A171KVP2</accession>
<evidence type="ECO:0000313" key="2">
    <source>
        <dbReference type="EMBL" id="RZS73827.1"/>
    </source>
</evidence>
<reference evidence="2 4" key="2">
    <citation type="submission" date="2019-02" db="EMBL/GenBank/DDBJ databases">
        <title>Genomic Encyclopedia of Type Strains, Phase IV (KMG-IV): sequencing the most valuable type-strain genomes for metagenomic binning, comparative biology and taxonomic classification.</title>
        <authorList>
            <person name="Goeker M."/>
        </authorList>
    </citation>
    <scope>NUCLEOTIDE SEQUENCE [LARGE SCALE GENOMIC DNA]</scope>
    <source>
        <strain evidence="2 4">DSM 16618</strain>
    </source>
</reference>
<evidence type="ECO:0000313" key="3">
    <source>
        <dbReference type="Proteomes" id="UP000078084"/>
    </source>
</evidence>
<name>A0A171KVP2_9BURK</name>
<reference evidence="1 3" key="1">
    <citation type="submission" date="2015-04" db="EMBL/GenBank/DDBJ databases">
        <title>Genome sequence of Kerstersia gyiorum CG1.</title>
        <authorList>
            <person name="Greninger A.L."/>
            <person name="Kozyreva V."/>
            <person name="Chaturvedi V."/>
        </authorList>
    </citation>
    <scope>NUCLEOTIDE SEQUENCE [LARGE SCALE GENOMIC DNA]</scope>
    <source>
        <strain evidence="1 3">CG1</strain>
    </source>
</reference>
<protein>
    <submittedName>
        <fullName evidence="1">Uncharacterized protein</fullName>
    </submittedName>
</protein>
<organism evidence="1 3">
    <name type="scientific">Kerstersia gyiorum</name>
    <dbReference type="NCBI Taxonomy" id="206506"/>
    <lineage>
        <taxon>Bacteria</taxon>
        <taxon>Pseudomonadati</taxon>
        <taxon>Pseudomonadota</taxon>
        <taxon>Betaproteobacteria</taxon>
        <taxon>Burkholderiales</taxon>
        <taxon>Alcaligenaceae</taxon>
        <taxon>Kerstersia</taxon>
    </lineage>
</organism>
<evidence type="ECO:0000313" key="1">
    <source>
        <dbReference type="EMBL" id="KKO72959.1"/>
    </source>
</evidence>
<proteinExistence type="predicted"/>
<dbReference type="AlphaFoldDB" id="A0A171KVP2"/>
<comment type="caution">
    <text evidence="1">The sequence shown here is derived from an EMBL/GenBank/DDBJ whole genome shotgun (WGS) entry which is preliminary data.</text>
</comment>
<dbReference type="STRING" id="206506.AAV32_01100"/>
<dbReference type="EMBL" id="LBNE01000001">
    <property type="protein sequence ID" value="KKO72959.1"/>
    <property type="molecule type" value="Genomic_DNA"/>
</dbReference>
<evidence type="ECO:0000313" key="4">
    <source>
        <dbReference type="Proteomes" id="UP000292039"/>
    </source>
</evidence>